<evidence type="ECO:0000313" key="3">
    <source>
        <dbReference type="Proteomes" id="UP000001449"/>
    </source>
</evidence>
<dbReference type="SUPFAM" id="SSF82185">
    <property type="entry name" value="Histone H3 K4-specific methyltransferase SET7/9 N-terminal domain"/>
    <property type="match status" value="2"/>
</dbReference>
<evidence type="ECO:0008006" key="4">
    <source>
        <dbReference type="Google" id="ProtNLM"/>
    </source>
</evidence>
<name>B8C3B9_THAPS</name>
<sequence length="490" mass="54734">MTTTSNPDFLSRVESKRFQGSSLNDLSSPSAQARLLEQKKQFWSQPISLRLVVPPDVTLSPAPTWTVKRFRLTQQFLEDACNRALSSSSSTDPTEQLSKLSLSRKTNDKQTLSTVFAVSHIHHRESNNVILVHDMQSQCQTAPIVYDVIVRSAGGITQGRLLSGGGGRRRKALERHFDQTSIVRSHYDGDVVFLIHNVPSMSQNEGHRVTKEDVHRWIVDGAIKHEESIKLQTTKIANLNPLLTQLEKENKRLAALDPSLANAGPMKTKVDAVRSQMEKAEKSLEALRSRHFAQCTLVVTQVPSKEQDKKDCEISKYSWKVKLTGKKKEVYVDLIESNNAWKQAEHFVDVGGISIEKLPDGFGVYESYAEDGEIGRHRLYHGYFKEGAMSGNGTLHTDEGVYSGEFDEDEPCGKGKMKYADGITLNGTFANDKRSATDTVQADEVPFNPYQRGAPNGHVQLRYPNGVRYEGTMQHGRITGNGVYRDENGT</sequence>
<organism evidence="2 3">
    <name type="scientific">Thalassiosira pseudonana</name>
    <name type="common">Marine diatom</name>
    <name type="synonym">Cyclotella nana</name>
    <dbReference type="NCBI Taxonomy" id="35128"/>
    <lineage>
        <taxon>Eukaryota</taxon>
        <taxon>Sar</taxon>
        <taxon>Stramenopiles</taxon>
        <taxon>Ochrophyta</taxon>
        <taxon>Bacillariophyta</taxon>
        <taxon>Coscinodiscophyceae</taxon>
        <taxon>Thalassiosirophycidae</taxon>
        <taxon>Thalassiosirales</taxon>
        <taxon>Thalassiosiraceae</taxon>
        <taxon>Thalassiosira</taxon>
    </lineage>
</organism>
<gene>
    <name evidence="2" type="ORF">THAPSDRAFT_5589</name>
</gene>
<proteinExistence type="predicted"/>
<dbReference type="AlphaFoldDB" id="B8C3B9"/>
<dbReference type="SMART" id="SM00698">
    <property type="entry name" value="MORN"/>
    <property type="match status" value="3"/>
</dbReference>
<dbReference type="PANTHER" id="PTHR23084:SF263">
    <property type="entry name" value="MORN REPEAT-CONTAINING PROTEIN 1"/>
    <property type="match status" value="1"/>
</dbReference>
<dbReference type="Pfam" id="PF02493">
    <property type="entry name" value="MORN"/>
    <property type="match status" value="3"/>
</dbReference>
<dbReference type="InterPro" id="IPR003409">
    <property type="entry name" value="MORN"/>
</dbReference>
<dbReference type="EMBL" id="CM000642">
    <property type="protein sequence ID" value="EED92094.1"/>
    <property type="molecule type" value="Genomic_DNA"/>
</dbReference>
<evidence type="ECO:0000256" key="1">
    <source>
        <dbReference type="ARBA" id="ARBA00022737"/>
    </source>
</evidence>
<reference evidence="2 3" key="2">
    <citation type="journal article" date="2008" name="Nature">
        <title>The Phaeodactylum genome reveals the evolutionary history of diatom genomes.</title>
        <authorList>
            <person name="Bowler C."/>
            <person name="Allen A.E."/>
            <person name="Badger J.H."/>
            <person name="Grimwood J."/>
            <person name="Jabbari K."/>
            <person name="Kuo A."/>
            <person name="Maheswari U."/>
            <person name="Martens C."/>
            <person name="Maumus F."/>
            <person name="Otillar R.P."/>
            <person name="Rayko E."/>
            <person name="Salamov A."/>
            <person name="Vandepoele K."/>
            <person name="Beszteri B."/>
            <person name="Gruber A."/>
            <person name="Heijde M."/>
            <person name="Katinka M."/>
            <person name="Mock T."/>
            <person name="Valentin K."/>
            <person name="Verret F."/>
            <person name="Berges J.A."/>
            <person name="Brownlee C."/>
            <person name="Cadoret J.P."/>
            <person name="Chiovitti A."/>
            <person name="Choi C.J."/>
            <person name="Coesel S."/>
            <person name="De Martino A."/>
            <person name="Detter J.C."/>
            <person name="Durkin C."/>
            <person name="Falciatore A."/>
            <person name="Fournet J."/>
            <person name="Haruta M."/>
            <person name="Huysman M.J."/>
            <person name="Jenkins B.D."/>
            <person name="Jiroutova K."/>
            <person name="Jorgensen R.E."/>
            <person name="Joubert Y."/>
            <person name="Kaplan A."/>
            <person name="Kroger N."/>
            <person name="Kroth P.G."/>
            <person name="La Roche J."/>
            <person name="Lindquist E."/>
            <person name="Lommer M."/>
            <person name="Martin-Jezequel V."/>
            <person name="Lopez P.J."/>
            <person name="Lucas S."/>
            <person name="Mangogna M."/>
            <person name="McGinnis K."/>
            <person name="Medlin L.K."/>
            <person name="Montsant A."/>
            <person name="Oudot-Le Secq M.P."/>
            <person name="Napoli C."/>
            <person name="Obornik M."/>
            <person name="Parker M.S."/>
            <person name="Petit J.L."/>
            <person name="Porcel B.M."/>
            <person name="Poulsen N."/>
            <person name="Robison M."/>
            <person name="Rychlewski L."/>
            <person name="Rynearson T.A."/>
            <person name="Schmutz J."/>
            <person name="Shapiro H."/>
            <person name="Siaut M."/>
            <person name="Stanley M."/>
            <person name="Sussman M.R."/>
            <person name="Taylor A.R."/>
            <person name="Vardi A."/>
            <person name="von Dassow P."/>
            <person name="Vyverman W."/>
            <person name="Willis A."/>
            <person name="Wyrwicz L.S."/>
            <person name="Rokhsar D.S."/>
            <person name="Weissenbach J."/>
            <person name="Armbrust E.V."/>
            <person name="Green B.R."/>
            <person name="Van de Peer Y."/>
            <person name="Grigoriev I.V."/>
        </authorList>
    </citation>
    <scope>NUCLEOTIDE SEQUENCE [LARGE SCALE GENOMIC DNA]</scope>
    <source>
        <strain evidence="2 3">CCMP1335</strain>
    </source>
</reference>
<dbReference type="PANTHER" id="PTHR23084">
    <property type="entry name" value="PHOSPHATIDYLINOSITOL-4-PHOSPHATE 5-KINASE RELATED"/>
    <property type="match status" value="1"/>
</dbReference>
<dbReference type="KEGG" id="tps:THAPSDRAFT_5589"/>
<protein>
    <recommendedName>
        <fullName evidence="4">MORN repeat-containing protein</fullName>
    </recommendedName>
</protein>
<evidence type="ECO:0000313" key="2">
    <source>
        <dbReference type="EMBL" id="EED92094.1"/>
    </source>
</evidence>
<reference evidence="2 3" key="1">
    <citation type="journal article" date="2004" name="Science">
        <title>The genome of the diatom Thalassiosira pseudonana: ecology, evolution, and metabolism.</title>
        <authorList>
            <person name="Armbrust E.V."/>
            <person name="Berges J.A."/>
            <person name="Bowler C."/>
            <person name="Green B.R."/>
            <person name="Martinez D."/>
            <person name="Putnam N.H."/>
            <person name="Zhou S."/>
            <person name="Allen A.E."/>
            <person name="Apt K.E."/>
            <person name="Bechner M."/>
            <person name="Brzezinski M.A."/>
            <person name="Chaal B.K."/>
            <person name="Chiovitti A."/>
            <person name="Davis A.K."/>
            <person name="Demarest M.S."/>
            <person name="Detter J.C."/>
            <person name="Glavina T."/>
            <person name="Goodstein D."/>
            <person name="Hadi M.Z."/>
            <person name="Hellsten U."/>
            <person name="Hildebrand M."/>
            <person name="Jenkins B.D."/>
            <person name="Jurka J."/>
            <person name="Kapitonov V.V."/>
            <person name="Kroger N."/>
            <person name="Lau W.W."/>
            <person name="Lane T.W."/>
            <person name="Larimer F.W."/>
            <person name="Lippmeier J.C."/>
            <person name="Lucas S."/>
            <person name="Medina M."/>
            <person name="Montsant A."/>
            <person name="Obornik M."/>
            <person name="Parker M.S."/>
            <person name="Palenik B."/>
            <person name="Pazour G.J."/>
            <person name="Richardson P.M."/>
            <person name="Rynearson T.A."/>
            <person name="Saito M.A."/>
            <person name="Schwartz D.C."/>
            <person name="Thamatrakoln K."/>
            <person name="Valentin K."/>
            <person name="Vardi A."/>
            <person name="Wilkerson F.P."/>
            <person name="Rokhsar D.S."/>
        </authorList>
    </citation>
    <scope>NUCLEOTIDE SEQUENCE [LARGE SCALE GENOMIC DNA]</scope>
    <source>
        <strain evidence="2 3">CCMP1335</strain>
    </source>
</reference>
<keyword evidence="1" id="KW-0677">Repeat</keyword>
<accession>B8C3B9</accession>
<dbReference type="eggNOG" id="ENOG502SPDQ">
    <property type="taxonomic scope" value="Eukaryota"/>
</dbReference>
<dbReference type="RefSeq" id="XP_002290342.1">
    <property type="nucleotide sequence ID" value="XM_002290306.1"/>
</dbReference>
<dbReference type="HOGENOM" id="CLU_557261_0_0_1"/>
<keyword evidence="3" id="KW-1185">Reference proteome</keyword>
<dbReference type="Gene3D" id="2.20.110.10">
    <property type="entry name" value="Histone H3 K4-specific methyltransferase SET7/9 N-terminal domain"/>
    <property type="match status" value="1"/>
</dbReference>
<dbReference type="Proteomes" id="UP000001449">
    <property type="component" value="Chromosome 5"/>
</dbReference>
<dbReference type="InParanoid" id="B8C3B9"/>
<dbReference type="GeneID" id="7445178"/>
<dbReference type="PaxDb" id="35128-Thaps5589"/>
<dbReference type="STRING" id="35128.B8C3B9"/>